<dbReference type="SUPFAM" id="SSF48403">
    <property type="entry name" value="Ankyrin repeat"/>
    <property type="match status" value="1"/>
</dbReference>
<evidence type="ECO:0000313" key="5">
    <source>
        <dbReference type="Proteomes" id="UP000515159"/>
    </source>
</evidence>
<name>A0A6P8RTK3_GEOSA</name>
<evidence type="ECO:0000256" key="1">
    <source>
        <dbReference type="ARBA" id="ARBA00022737"/>
    </source>
</evidence>
<dbReference type="InterPro" id="IPR002110">
    <property type="entry name" value="Ankyrin_rpt"/>
</dbReference>
<proteinExistence type="predicted"/>
<dbReference type="RefSeq" id="XP_033808844.1">
    <property type="nucleotide sequence ID" value="XM_033952953.1"/>
</dbReference>
<keyword evidence="5" id="KW-1185">Reference proteome</keyword>
<evidence type="ECO:0000256" key="3">
    <source>
        <dbReference type="PROSITE-ProRule" id="PRU00023"/>
    </source>
</evidence>
<feature type="compositionally biased region" description="Pro residues" evidence="4">
    <location>
        <begin position="192"/>
        <end position="204"/>
    </location>
</feature>
<reference evidence="6 7" key="1">
    <citation type="submission" date="2025-04" db="UniProtKB">
        <authorList>
            <consortium name="RefSeq"/>
        </authorList>
    </citation>
    <scope>IDENTIFICATION</scope>
</reference>
<protein>
    <submittedName>
        <fullName evidence="6 7">Ankyrin repeat domain-containing protein 63</fullName>
    </submittedName>
</protein>
<dbReference type="InterPro" id="IPR050889">
    <property type="entry name" value="Dendritic_Spine_Reg/Scaffold"/>
</dbReference>
<evidence type="ECO:0000256" key="2">
    <source>
        <dbReference type="ARBA" id="ARBA00023043"/>
    </source>
</evidence>
<feature type="repeat" description="ANK" evidence="3">
    <location>
        <begin position="83"/>
        <end position="115"/>
    </location>
</feature>
<dbReference type="OrthoDB" id="5406014at2759"/>
<dbReference type="Pfam" id="PF12796">
    <property type="entry name" value="Ank_2"/>
    <property type="match status" value="1"/>
</dbReference>
<dbReference type="PANTHER" id="PTHR24166">
    <property type="entry name" value="ROLLING PEBBLES, ISOFORM B"/>
    <property type="match status" value="1"/>
</dbReference>
<dbReference type="SMART" id="SM00248">
    <property type="entry name" value="ANK"/>
    <property type="match status" value="4"/>
</dbReference>
<dbReference type="PROSITE" id="PS50088">
    <property type="entry name" value="ANK_REPEAT"/>
    <property type="match status" value="2"/>
</dbReference>
<dbReference type="KEGG" id="gsh:117364102"/>
<evidence type="ECO:0000313" key="7">
    <source>
        <dbReference type="RefSeq" id="XP_033808845.1"/>
    </source>
</evidence>
<dbReference type="Proteomes" id="UP000515159">
    <property type="component" value="Chromosome 7"/>
</dbReference>
<organism evidence="5 6">
    <name type="scientific">Geotrypetes seraphini</name>
    <name type="common">Gaboon caecilian</name>
    <name type="synonym">Caecilia seraphini</name>
    <dbReference type="NCBI Taxonomy" id="260995"/>
    <lineage>
        <taxon>Eukaryota</taxon>
        <taxon>Metazoa</taxon>
        <taxon>Chordata</taxon>
        <taxon>Craniata</taxon>
        <taxon>Vertebrata</taxon>
        <taxon>Euteleostomi</taxon>
        <taxon>Amphibia</taxon>
        <taxon>Gymnophiona</taxon>
        <taxon>Geotrypetes</taxon>
    </lineage>
</organism>
<feature type="region of interest" description="Disordered" evidence="4">
    <location>
        <begin position="180"/>
        <end position="205"/>
    </location>
</feature>
<keyword evidence="2 3" id="KW-0040">ANK repeat</keyword>
<evidence type="ECO:0000313" key="6">
    <source>
        <dbReference type="RefSeq" id="XP_033808844.1"/>
    </source>
</evidence>
<dbReference type="Gene3D" id="1.25.40.20">
    <property type="entry name" value="Ankyrin repeat-containing domain"/>
    <property type="match status" value="1"/>
</dbReference>
<feature type="compositionally biased region" description="Low complexity" evidence="4">
    <location>
        <begin position="180"/>
        <end position="191"/>
    </location>
</feature>
<dbReference type="InterPro" id="IPR036770">
    <property type="entry name" value="Ankyrin_rpt-contain_sf"/>
</dbReference>
<dbReference type="CTD" id="100131244"/>
<evidence type="ECO:0000256" key="4">
    <source>
        <dbReference type="SAM" id="MobiDB-lite"/>
    </source>
</evidence>
<dbReference type="GeneID" id="117364102"/>
<feature type="repeat" description="ANK" evidence="3">
    <location>
        <begin position="46"/>
        <end position="82"/>
    </location>
</feature>
<sequence>MLRPRDLCQSSGTRTFLDAMHAGKLHLARFVLDALDSRIVNSRAEHGRTLLMHAVCLPDPALGLRFVRLLLDKGAHVNEEDERGRTALSLACELGHLDTVKLLVQFNADPEIPDRDGNGPLIYAASAGHSAVLEFLLRAFKRLGLRPERTNHAGQSALQVATVRGHGDCVRALSMQGGAAARRAQSGADAAPDPPVPGRSPKPLPRQVLERFGRHLQPLRKGNERGLSLFPARELSRSFELLPRPRQSFEGVIAGSSRLLRSLTVPEIQQPRNQRVLSRSRGQPLLI</sequence>
<keyword evidence="1" id="KW-0677">Repeat</keyword>
<accession>A0A6P8RTK3</accession>
<gene>
    <name evidence="6 7" type="primary">ANKRD63</name>
</gene>
<dbReference type="PANTHER" id="PTHR24166:SF30">
    <property type="entry name" value="ANKYRIN REPEAT DOMAIN-CONTAINING PROTEIN 63"/>
    <property type="match status" value="1"/>
</dbReference>
<dbReference type="RefSeq" id="XP_033808845.1">
    <property type="nucleotide sequence ID" value="XM_033952954.1"/>
</dbReference>
<dbReference type="PROSITE" id="PS50297">
    <property type="entry name" value="ANK_REP_REGION"/>
    <property type="match status" value="1"/>
</dbReference>
<dbReference type="AlphaFoldDB" id="A0A6P8RTK3"/>